<dbReference type="Proteomes" id="UP000811246">
    <property type="component" value="Chromosome 13"/>
</dbReference>
<dbReference type="AlphaFoldDB" id="A0A922DAW4"/>
<comment type="caution">
    <text evidence="2">The sequence shown here is derived from an EMBL/GenBank/DDBJ whole genome shotgun (WGS) entry which is preliminary data.</text>
</comment>
<organism evidence="2 3">
    <name type="scientific">Carya illinoinensis</name>
    <name type="common">Pecan</name>
    <dbReference type="NCBI Taxonomy" id="32201"/>
    <lineage>
        <taxon>Eukaryota</taxon>
        <taxon>Viridiplantae</taxon>
        <taxon>Streptophyta</taxon>
        <taxon>Embryophyta</taxon>
        <taxon>Tracheophyta</taxon>
        <taxon>Spermatophyta</taxon>
        <taxon>Magnoliopsida</taxon>
        <taxon>eudicotyledons</taxon>
        <taxon>Gunneridae</taxon>
        <taxon>Pentapetalae</taxon>
        <taxon>rosids</taxon>
        <taxon>fabids</taxon>
        <taxon>Fagales</taxon>
        <taxon>Juglandaceae</taxon>
        <taxon>Carya</taxon>
    </lineage>
</organism>
<protein>
    <recommendedName>
        <fullName evidence="4">Secreted protein</fullName>
    </recommendedName>
</protein>
<evidence type="ECO:0000256" key="1">
    <source>
        <dbReference type="SAM" id="SignalP"/>
    </source>
</evidence>
<evidence type="ECO:0000313" key="2">
    <source>
        <dbReference type="EMBL" id="KAG6681056.1"/>
    </source>
</evidence>
<feature type="chain" id="PRO_5038009604" description="Secreted protein" evidence="1">
    <location>
        <begin position="24"/>
        <end position="67"/>
    </location>
</feature>
<dbReference type="EMBL" id="CM031837">
    <property type="protein sequence ID" value="KAG6681056.1"/>
    <property type="molecule type" value="Genomic_DNA"/>
</dbReference>
<evidence type="ECO:0000313" key="3">
    <source>
        <dbReference type="Proteomes" id="UP000811246"/>
    </source>
</evidence>
<keyword evidence="1" id="KW-0732">Signal</keyword>
<reference evidence="2" key="1">
    <citation type="submission" date="2021-01" db="EMBL/GenBank/DDBJ databases">
        <authorList>
            <person name="Lovell J.T."/>
            <person name="Bentley N."/>
            <person name="Bhattarai G."/>
            <person name="Jenkins J.W."/>
            <person name="Sreedasyam A."/>
            <person name="Alarcon Y."/>
            <person name="Bock C."/>
            <person name="Boston L."/>
            <person name="Carlson J."/>
            <person name="Cervantes K."/>
            <person name="Clermont K."/>
            <person name="Krom N."/>
            <person name="Kubenka K."/>
            <person name="Mamidi S."/>
            <person name="Mattison C."/>
            <person name="Monteros M."/>
            <person name="Pisani C."/>
            <person name="Plott C."/>
            <person name="Rajasekar S."/>
            <person name="Rhein H.S."/>
            <person name="Rohla C."/>
            <person name="Song M."/>
            <person name="Hilaire R.S."/>
            <person name="Shu S."/>
            <person name="Wells L."/>
            <person name="Wang X."/>
            <person name="Webber J."/>
            <person name="Heerema R.J."/>
            <person name="Klein P."/>
            <person name="Conner P."/>
            <person name="Grauke L."/>
            <person name="Grimwood J."/>
            <person name="Schmutz J."/>
            <person name="Randall J.J."/>
        </authorList>
    </citation>
    <scope>NUCLEOTIDE SEQUENCE</scope>
    <source>
        <tissue evidence="2">Leaf</tissue>
    </source>
</reference>
<gene>
    <name evidence="2" type="ORF">I3842_13G073600</name>
</gene>
<proteinExistence type="predicted"/>
<name>A0A922DAW4_CARIL</name>
<sequence>MTRSLEAILSVLLLVRISPSVFSSCFFGRTHEQLYFSRFFKQKVSNLIVHFYSLESGMYYGDEPTDL</sequence>
<feature type="signal peptide" evidence="1">
    <location>
        <begin position="1"/>
        <end position="23"/>
    </location>
</feature>
<evidence type="ECO:0008006" key="4">
    <source>
        <dbReference type="Google" id="ProtNLM"/>
    </source>
</evidence>
<accession>A0A922DAW4</accession>